<dbReference type="InterPro" id="IPR027417">
    <property type="entry name" value="P-loop_NTPase"/>
</dbReference>
<name>A0ABR2CK86_9ROSI</name>
<evidence type="ECO:0000256" key="3">
    <source>
        <dbReference type="ARBA" id="ARBA00022679"/>
    </source>
</evidence>
<dbReference type="Proteomes" id="UP001472677">
    <property type="component" value="Unassembled WGS sequence"/>
</dbReference>
<evidence type="ECO:0000256" key="1">
    <source>
        <dbReference type="ARBA" id="ARBA00010171"/>
    </source>
</evidence>
<dbReference type="PANTHER" id="PTHR45916">
    <property type="entry name" value="STRUCTURAL MAINTENANCE OF CHROMOSOMES PROTEIN 5"/>
    <property type="match status" value="1"/>
</dbReference>
<sequence length="1457" mass="163621">MEEPRVKRPKLSRGDDDYLPGNITELELHNFMTFNHLVCKPGPRLNLVIGPNGSGKSSLVCAIALCLGGEPQLLGRATSVGAYVKRGEDAGYVKISMRGYARTDHIIIVRKIDTHNKSEWLYNGKSVAKREILEVIQKFNIQVNNLTQFLPQDRVCEFAKLTPIQLLEETEKAVGDPQLPVQHCALVEKSRELKKYQKAVDTMGESLKQLIALNAEQEKDVERVRQRDELLEKVDSMKKKLPWLKYDMKKTEYLEAQKRGKEAKKLLEEAAKTLNEFKAPIEKQKQEKTKLDDQCKRISNHMNENIKRRNDLLQKENEAAVHARGKHKEIEDLRREEDFRKQSIIEAKKKLADAEEDLQNLPAYEPPKEEIERLKSQIVELTSSAQQMMQQKKEKERSLGQMKTALRNCMDCLKDMENTKTKCLHALKKCGAEKIFDAYHWLEQNRDKLNKEVYGPVLLEENVSNEVHANFLEGHVAHYIWKSFITQDSSDRDFLVKNLQPFDVPILNNTREESGRKAPFEISKQMHELGIYSRLDQVFDAPAAVKEVLTSQFGLEHSYIGSDKTDKKADDIARGLGILDFWTPQNHYHWSVSRYGDNEMSARVEPVHDSRLLLCGLDSGEIEKLRSRKNELEKSIADLEEGIKSHQIQQRLVEDEAAKLQKQREEMVDTARKEMKKQKELESCVEQRKRKLVSLEKGGDMETAVAKLIDQATRSNVERLKHAIKLKDLLVEAVSCKWSYAEKHMVSIEYDAKIKDSEANLKEHDKFAYQASVNLEICQQEVKDYHQQLSAAKRTAESIATLTPELQELFLEMPTTIEELEAAIEDNISQANSIVFLNQNILQEYEDRRRQIETISVKLDTDRKELQRCLVEIDALKGNWLPTLRNLVSQINETFSRNFQEMAVAGEVSLDEHDTDFDQFGILIKVKFRQAGQLQVLSAHHQSGGERSVSTILYLVSLQDLTNCPFRVVDEINQGMDPINERKMFQQLVRAASQPNTPQCFLLTPKLLPNLEYSEACSILNIMNGPWIEGPSKVWGNGGCWSSIAGRPEVNPGSMGKPNGGFFWVSSSGSSSCSERDEFDSEEEEVENGEHGSFCVSPDRWDVLGLGQAMVDFSGVVDDEFLGRLGLDKGTRKIVNHEERGKVLQAMDGCNYKAAAGGSLSNTLVALARLGCKPIGGPALNVAMAGSVGSDPLGGFYRTKLQRANVNFLSEPIKDGTTGTVIVVTTPDAQRTMLAYQGTSSTINYDSCLADVVSKTNIFVVEGYLFELPDTIRTIRKACEEACRGGALVAVTASDVSCIERHYDDFWEIVGSYADILFANSDEARALCNFSSEESTISATRYLSHFVSLVSVTDGHRGSYIGVKGEAVYIPPPPCVPVDTCGAGDAYASGILYGILRGVSDLKGMGTLAARIAATVVGQQGTRLRVQDAFDLAESFAFDLESYIVRSDVGSDHISSV</sequence>
<dbReference type="SUPFAM" id="SSF53613">
    <property type="entry name" value="Ribokinase-like"/>
    <property type="match status" value="1"/>
</dbReference>
<keyword evidence="5 6" id="KW-0175">Coiled coil</keyword>
<feature type="domain" description="Carbohydrate kinase PfkB" evidence="7">
    <location>
        <begin position="1151"/>
        <end position="1424"/>
    </location>
</feature>
<dbReference type="InterPro" id="IPR002173">
    <property type="entry name" value="Carboh/pur_kinase_PfkB_CS"/>
</dbReference>
<keyword evidence="4" id="KW-0418">Kinase</keyword>
<dbReference type="Gene3D" id="3.40.50.300">
    <property type="entry name" value="P-loop containing nucleotide triphosphate hydrolases"/>
    <property type="match status" value="2"/>
</dbReference>
<dbReference type="InterPro" id="IPR003395">
    <property type="entry name" value="RecF/RecN/SMC_N"/>
</dbReference>
<comment type="caution">
    <text evidence="9">The sequence shown here is derived from an EMBL/GenBank/DDBJ whole genome shotgun (WGS) entry which is preliminary data.</text>
</comment>
<evidence type="ECO:0000313" key="10">
    <source>
        <dbReference type="Proteomes" id="UP001472677"/>
    </source>
</evidence>
<accession>A0ABR2CK86</accession>
<dbReference type="Gene3D" id="3.40.1190.20">
    <property type="match status" value="1"/>
</dbReference>
<feature type="domain" description="RecF/RecN/SMC N-terminal" evidence="8">
    <location>
        <begin position="23"/>
        <end position="991"/>
    </location>
</feature>
<reference evidence="9 10" key="1">
    <citation type="journal article" date="2024" name="G3 (Bethesda)">
        <title>Genome assembly of Hibiscus sabdariffa L. provides insights into metabolisms of medicinal natural products.</title>
        <authorList>
            <person name="Kim T."/>
        </authorList>
    </citation>
    <scope>NUCLEOTIDE SEQUENCE [LARGE SCALE GENOMIC DNA]</scope>
    <source>
        <strain evidence="9">TK-2024</strain>
        <tissue evidence="9">Old leaves</tissue>
    </source>
</reference>
<evidence type="ECO:0000313" key="9">
    <source>
        <dbReference type="EMBL" id="KAK8520050.1"/>
    </source>
</evidence>
<dbReference type="PROSITE" id="PS00584">
    <property type="entry name" value="PFKB_KINASES_2"/>
    <property type="match status" value="1"/>
</dbReference>
<gene>
    <name evidence="9" type="ORF">V6N12_004014</name>
</gene>
<evidence type="ECO:0000256" key="5">
    <source>
        <dbReference type="ARBA" id="ARBA00023054"/>
    </source>
</evidence>
<dbReference type="PANTHER" id="PTHR45916:SF1">
    <property type="entry name" value="STRUCTURAL MAINTENANCE OF CHROMOSOMES PROTEIN 5"/>
    <property type="match status" value="1"/>
</dbReference>
<evidence type="ECO:0000256" key="4">
    <source>
        <dbReference type="ARBA" id="ARBA00022777"/>
    </source>
</evidence>
<dbReference type="Pfam" id="PF00294">
    <property type="entry name" value="PfkB"/>
    <property type="match status" value="1"/>
</dbReference>
<evidence type="ECO:0000259" key="7">
    <source>
        <dbReference type="Pfam" id="PF00294"/>
    </source>
</evidence>
<keyword evidence="10" id="KW-1185">Reference proteome</keyword>
<evidence type="ECO:0000256" key="2">
    <source>
        <dbReference type="ARBA" id="ARBA00018687"/>
    </source>
</evidence>
<dbReference type="InterPro" id="IPR029056">
    <property type="entry name" value="Ribokinase-like"/>
</dbReference>
<dbReference type="Pfam" id="PF02463">
    <property type="entry name" value="SMC_N"/>
    <property type="match status" value="1"/>
</dbReference>
<protein>
    <recommendedName>
        <fullName evidence="2">Structural maintenance of chromosomes protein 5</fullName>
    </recommendedName>
</protein>
<organism evidence="9 10">
    <name type="scientific">Hibiscus sabdariffa</name>
    <name type="common">roselle</name>
    <dbReference type="NCBI Taxonomy" id="183260"/>
    <lineage>
        <taxon>Eukaryota</taxon>
        <taxon>Viridiplantae</taxon>
        <taxon>Streptophyta</taxon>
        <taxon>Embryophyta</taxon>
        <taxon>Tracheophyta</taxon>
        <taxon>Spermatophyta</taxon>
        <taxon>Magnoliopsida</taxon>
        <taxon>eudicotyledons</taxon>
        <taxon>Gunneridae</taxon>
        <taxon>Pentapetalae</taxon>
        <taxon>rosids</taxon>
        <taxon>malvids</taxon>
        <taxon>Malvales</taxon>
        <taxon>Malvaceae</taxon>
        <taxon>Malvoideae</taxon>
        <taxon>Hibiscus</taxon>
    </lineage>
</organism>
<proteinExistence type="inferred from homology"/>
<dbReference type="EMBL" id="JBBPBM010000049">
    <property type="protein sequence ID" value="KAK8520050.1"/>
    <property type="molecule type" value="Genomic_DNA"/>
</dbReference>
<keyword evidence="3" id="KW-0808">Transferase</keyword>
<feature type="coiled-coil region" evidence="6">
    <location>
        <begin position="622"/>
        <end position="677"/>
    </location>
</feature>
<feature type="coiled-coil region" evidence="6">
    <location>
        <begin position="281"/>
        <end position="323"/>
    </location>
</feature>
<evidence type="ECO:0000259" key="8">
    <source>
        <dbReference type="Pfam" id="PF02463"/>
    </source>
</evidence>
<evidence type="ECO:0000256" key="6">
    <source>
        <dbReference type="SAM" id="Coils"/>
    </source>
</evidence>
<dbReference type="InterPro" id="IPR011611">
    <property type="entry name" value="PfkB_dom"/>
</dbReference>
<comment type="similarity">
    <text evidence="1">Belongs to the SMC family. SMC5 subfamily.</text>
</comment>
<dbReference type="SUPFAM" id="SSF52540">
    <property type="entry name" value="P-loop containing nucleoside triphosphate hydrolases"/>
    <property type="match status" value="1"/>
</dbReference>
<feature type="coiled-coil region" evidence="6">
    <location>
        <begin position="371"/>
        <end position="398"/>
    </location>
</feature>
<dbReference type="CDD" id="cd01168">
    <property type="entry name" value="adenosine_kinase"/>
    <property type="match status" value="1"/>
</dbReference>